<dbReference type="RefSeq" id="WP_201245821.1">
    <property type="nucleotide sequence ID" value="NZ_NHSF01000059.1"/>
</dbReference>
<evidence type="ECO:0000259" key="1">
    <source>
        <dbReference type="Pfam" id="PF01814"/>
    </source>
</evidence>
<dbReference type="EMBL" id="NHSF01000059">
    <property type="protein sequence ID" value="MBK5931000.1"/>
    <property type="molecule type" value="Genomic_DNA"/>
</dbReference>
<protein>
    <submittedName>
        <fullName evidence="2">Cation-binding protein</fullName>
    </submittedName>
</protein>
<dbReference type="PANTHER" id="PTHR39966">
    <property type="entry name" value="BLL2471 PROTEIN-RELATED"/>
    <property type="match status" value="1"/>
</dbReference>
<dbReference type="Gene3D" id="1.20.120.520">
    <property type="entry name" value="nmb1532 protein domain like"/>
    <property type="match status" value="1"/>
</dbReference>
<evidence type="ECO:0000313" key="2">
    <source>
        <dbReference type="EMBL" id="MBK5931000.1"/>
    </source>
</evidence>
<dbReference type="InterPro" id="IPR012312">
    <property type="entry name" value="Hemerythrin-like"/>
</dbReference>
<name>A0AAJ0UGE4_HALSE</name>
<gene>
    <name evidence="2" type="ORF">CCR82_10805</name>
</gene>
<proteinExistence type="predicted"/>
<dbReference type="GO" id="GO:0005886">
    <property type="term" value="C:plasma membrane"/>
    <property type="evidence" value="ECO:0007669"/>
    <property type="project" value="TreeGrafter"/>
</dbReference>
<accession>A0AAJ0UGE4</accession>
<feature type="domain" description="Hemerythrin-like" evidence="1">
    <location>
        <begin position="4"/>
        <end position="138"/>
    </location>
</feature>
<dbReference type="Pfam" id="PF01814">
    <property type="entry name" value="Hemerythrin"/>
    <property type="match status" value="1"/>
</dbReference>
<reference evidence="2" key="2">
    <citation type="journal article" date="2020" name="Microorganisms">
        <title>Osmotic Adaptation and Compatible Solute Biosynthesis of Phototrophic Bacteria as Revealed from Genome Analyses.</title>
        <authorList>
            <person name="Imhoff J.F."/>
            <person name="Rahn T."/>
            <person name="Kunzel S."/>
            <person name="Keller A."/>
            <person name="Neulinger S.C."/>
        </authorList>
    </citation>
    <scope>NUCLEOTIDE SEQUENCE</scope>
    <source>
        <strain evidence="2">DSM 4395</strain>
    </source>
</reference>
<dbReference type="AlphaFoldDB" id="A0AAJ0UGE4"/>
<evidence type="ECO:0000313" key="3">
    <source>
        <dbReference type="Proteomes" id="UP001296967"/>
    </source>
</evidence>
<sequence>MNDLVERLGQDHRRLAQLLNLLEGLLDEFRDGLEPDYELMCELMEYLIDYEDQVHHPSEDLIFERVLAEVGPGHAVLNQLMQQHQSLMQLNRRFKESLEGIVHEEVLRRDEVERQGRTLIAQLREHMQLEEERAFPLALTCLSEAVWSELLAVAPNVEDPVFGQKDPERFRMIFKQLKLGRDG</sequence>
<dbReference type="Proteomes" id="UP001296967">
    <property type="component" value="Unassembled WGS sequence"/>
</dbReference>
<dbReference type="PANTHER" id="PTHR39966:SF1">
    <property type="entry name" value="HEMERYTHRIN-LIKE DOMAIN-CONTAINING PROTEIN"/>
    <property type="match status" value="1"/>
</dbReference>
<keyword evidence="3" id="KW-1185">Reference proteome</keyword>
<comment type="caution">
    <text evidence="2">The sequence shown here is derived from an EMBL/GenBank/DDBJ whole genome shotgun (WGS) entry which is preliminary data.</text>
</comment>
<reference evidence="2" key="1">
    <citation type="submission" date="2017-05" db="EMBL/GenBank/DDBJ databases">
        <authorList>
            <person name="Imhoff J.F."/>
            <person name="Rahn T."/>
            <person name="Kuenzel S."/>
            <person name="Neulinger S.C."/>
        </authorList>
    </citation>
    <scope>NUCLEOTIDE SEQUENCE</scope>
    <source>
        <strain evidence="2">DSM 4395</strain>
    </source>
</reference>
<organism evidence="2 3">
    <name type="scientific">Halochromatium salexigens</name>
    <name type="common">Chromatium salexigens</name>
    <dbReference type="NCBI Taxonomy" id="49447"/>
    <lineage>
        <taxon>Bacteria</taxon>
        <taxon>Pseudomonadati</taxon>
        <taxon>Pseudomonadota</taxon>
        <taxon>Gammaproteobacteria</taxon>
        <taxon>Chromatiales</taxon>
        <taxon>Chromatiaceae</taxon>
        <taxon>Halochromatium</taxon>
    </lineage>
</organism>